<reference evidence="1 2" key="1">
    <citation type="journal article" date="2016" name="Genome Announc.">
        <title>Draft Genome Sequence of the Thermotolerant Cyanobacterium Desertifilum sp. IPPAS B-1220.</title>
        <authorList>
            <person name="Mironov K.S."/>
            <person name="Sinetova M.A."/>
            <person name="Bolatkhan K."/>
            <person name="Zayadan B.K."/>
            <person name="Ustinova V.V."/>
            <person name="Kupriyanova E.V."/>
            <person name="Skrypnik A.N."/>
            <person name="Gogoleva N.E."/>
            <person name="Gogolev Y.V."/>
            <person name="Los D.A."/>
        </authorList>
    </citation>
    <scope>NUCLEOTIDE SEQUENCE [LARGE SCALE GENOMIC DNA]</scope>
    <source>
        <strain evidence="1 2">IPPAS B-1220</strain>
    </source>
</reference>
<proteinExistence type="predicted"/>
<keyword evidence="2" id="KW-1185">Reference proteome</keyword>
<dbReference type="EMBL" id="CP182909">
    <property type="protein sequence ID" value="XPM65423.1"/>
    <property type="molecule type" value="Genomic_DNA"/>
</dbReference>
<name>A0ACD5GWR4_9CYAN</name>
<evidence type="ECO:0000313" key="1">
    <source>
        <dbReference type="EMBL" id="XPM65423.1"/>
    </source>
</evidence>
<accession>A0ACD5GWR4</accession>
<protein>
    <submittedName>
        <fullName evidence="1">Uncharacterized protein</fullName>
    </submittedName>
</protein>
<evidence type="ECO:0000313" key="2">
    <source>
        <dbReference type="Proteomes" id="UP000095472"/>
    </source>
</evidence>
<dbReference type="Proteomes" id="UP000095472">
    <property type="component" value="Chromosome"/>
</dbReference>
<sequence length="92" mass="9686">MQATTPSPSRYRQIDFGVPVTGTNTLLLQPAGTSQNIVLGTANDLFAWELTAAEIGFLAGFSNITIGLENGENAITINADLAFTSPVTLQTD</sequence>
<organism evidence="1 2">
    <name type="scientific">Desertifilum tharense IPPAS B-1220</name>
    <dbReference type="NCBI Taxonomy" id="1781255"/>
    <lineage>
        <taxon>Bacteria</taxon>
        <taxon>Bacillati</taxon>
        <taxon>Cyanobacteriota</taxon>
        <taxon>Cyanophyceae</taxon>
        <taxon>Desertifilales</taxon>
        <taxon>Desertifilaceae</taxon>
        <taxon>Desertifilum</taxon>
    </lineage>
</organism>
<gene>
    <name evidence="1" type="ORF">BH720_006865</name>
</gene>